<organism evidence="4 5">
    <name type="scientific">Vibrio scophthalmi LMG 19158</name>
    <dbReference type="NCBI Taxonomy" id="870967"/>
    <lineage>
        <taxon>Bacteria</taxon>
        <taxon>Pseudomonadati</taxon>
        <taxon>Pseudomonadota</taxon>
        <taxon>Gammaproteobacteria</taxon>
        <taxon>Vibrionales</taxon>
        <taxon>Vibrionaceae</taxon>
        <taxon>Vibrio</taxon>
    </lineage>
</organism>
<dbReference type="InterPro" id="IPR014155">
    <property type="entry name" value="VirB11"/>
</dbReference>
<dbReference type="InterPro" id="IPR001482">
    <property type="entry name" value="T2SS/T4SS_dom"/>
</dbReference>
<dbReference type="Gene3D" id="3.30.450.90">
    <property type="match status" value="1"/>
</dbReference>
<comment type="similarity">
    <text evidence="1 2">Belongs to the GSP E family.</text>
</comment>
<comment type="caution">
    <text evidence="4">The sequence shown here is derived from an EMBL/GenBank/DDBJ whole genome shotgun (WGS) entry which is preliminary data.</text>
</comment>
<dbReference type="InterPro" id="IPR027417">
    <property type="entry name" value="P-loop_NTPase"/>
</dbReference>
<dbReference type="InterPro" id="IPR050921">
    <property type="entry name" value="T4SS_GSP_E_ATPase"/>
</dbReference>
<dbReference type="GO" id="GO:0044097">
    <property type="term" value="P:secretion by the type IV secretion system"/>
    <property type="evidence" value="ECO:0007669"/>
    <property type="project" value="InterPro"/>
</dbReference>
<evidence type="ECO:0000259" key="3">
    <source>
        <dbReference type="Pfam" id="PF00437"/>
    </source>
</evidence>
<dbReference type="GO" id="GO:0016887">
    <property type="term" value="F:ATP hydrolysis activity"/>
    <property type="evidence" value="ECO:0007669"/>
    <property type="project" value="InterPro"/>
</dbReference>
<dbReference type="SUPFAM" id="SSF52540">
    <property type="entry name" value="P-loop containing nucleoside triphosphate hydrolases"/>
    <property type="match status" value="1"/>
</dbReference>
<comment type="function">
    <text evidence="2">Part of the Type IV secretion system.</text>
</comment>
<evidence type="ECO:0000256" key="1">
    <source>
        <dbReference type="ARBA" id="ARBA00006611"/>
    </source>
</evidence>
<dbReference type="NCBIfam" id="TIGR02788">
    <property type="entry name" value="VirB11"/>
    <property type="match status" value="1"/>
</dbReference>
<dbReference type="Pfam" id="PF00437">
    <property type="entry name" value="T2SSE"/>
    <property type="match status" value="1"/>
</dbReference>
<feature type="domain" description="Bacterial type II secretion system protein E" evidence="3">
    <location>
        <begin position="17"/>
        <end position="291"/>
    </location>
</feature>
<keyword evidence="2" id="KW-0547">Nucleotide-binding</keyword>
<reference evidence="4 5" key="1">
    <citation type="journal article" date="2012" name="Int. J. Syst. Evol. Microbiol.">
        <title>Vibrio caribbeanicus sp. nov., isolated from the marine sponge Scleritoderma cyanea.</title>
        <authorList>
            <person name="Hoffmann M."/>
            <person name="Monday S.R."/>
            <person name="Allard M.W."/>
            <person name="Strain E.A."/>
            <person name="Whittaker P."/>
            <person name="Naum M."/>
            <person name="McCarthy P.J."/>
            <person name="Lopez J.V."/>
            <person name="Fischer M."/>
            <person name="Brown E.W."/>
        </authorList>
    </citation>
    <scope>NUCLEOTIDE SEQUENCE [LARGE SCALE GENOMIC DNA]</scope>
    <source>
        <strain evidence="4 5">LMG 19158</strain>
    </source>
</reference>
<protein>
    <recommendedName>
        <fullName evidence="2">Type IV secretion system protein</fullName>
    </recommendedName>
</protein>
<name>F9RQN3_9VIBR</name>
<dbReference type="Gene3D" id="3.40.50.300">
    <property type="entry name" value="P-loop containing nucleotide triphosphate hydrolases"/>
    <property type="match status" value="1"/>
</dbReference>
<evidence type="ECO:0000256" key="2">
    <source>
        <dbReference type="RuleBase" id="RU366071"/>
    </source>
</evidence>
<dbReference type="eggNOG" id="COG0630">
    <property type="taxonomic scope" value="Bacteria"/>
</dbReference>
<evidence type="ECO:0000313" key="5">
    <source>
        <dbReference type="Proteomes" id="UP000004349"/>
    </source>
</evidence>
<sequence>MSNDLVESDASVRFLFSPIARWLEEEGITEIAINRPGEVWIEKSSEWTCFDVPELTYEHLMSMGTAVAAFTGNNISATTPVLSAVLPKGERVQFVIPPACSPNTVSVTIRKPSPFSRSLDDYAKDGYFDHIRPIQSGLLPHENHLLELKETNVHKFLIEAVMLEKNIVIAGGTGSGKTTFMNALMEIVPHELRLITIEDVHELFLPNHPNKVHLLYPSEVLPTDPVTSAKLLKSCLRMKPDRIMLAELRGGETFDFINVNASGHGGSITSCHANSAELCFERLAMMAMENPRGQALPYDVIKRLLYQVIDIVIHVTNDVHSSDNLGRHITEIWYDPNKKG</sequence>
<dbReference type="CDD" id="cd01130">
    <property type="entry name" value="VirB11-like_ATPase"/>
    <property type="match status" value="1"/>
</dbReference>
<dbReference type="EMBL" id="AFWE01000170">
    <property type="protein sequence ID" value="EGU33964.1"/>
    <property type="molecule type" value="Genomic_DNA"/>
</dbReference>
<dbReference type="Proteomes" id="UP000004349">
    <property type="component" value="Unassembled WGS sequence"/>
</dbReference>
<proteinExistence type="inferred from homology"/>
<dbReference type="PANTHER" id="PTHR30486">
    <property type="entry name" value="TWITCHING MOTILITY PROTEIN PILT"/>
    <property type="match status" value="1"/>
</dbReference>
<gene>
    <name evidence="4" type="ORF">VIS19158_10924</name>
</gene>
<dbReference type="GO" id="GO:0043684">
    <property type="term" value="C:type IV secretion system complex"/>
    <property type="evidence" value="ECO:0007669"/>
    <property type="project" value="UniProtKB-UniRule"/>
</dbReference>
<dbReference type="RefSeq" id="WP_005596763.1">
    <property type="nucleotide sequence ID" value="NZ_AFWE01000170.1"/>
</dbReference>
<dbReference type="PANTHER" id="PTHR30486:SF6">
    <property type="entry name" value="TYPE IV PILUS RETRACTATION ATPASE PILT"/>
    <property type="match status" value="1"/>
</dbReference>
<evidence type="ECO:0000313" key="4">
    <source>
        <dbReference type="EMBL" id="EGU33964.1"/>
    </source>
</evidence>
<dbReference type="AlphaFoldDB" id="F9RQN3"/>
<dbReference type="GO" id="GO:0005524">
    <property type="term" value="F:ATP binding"/>
    <property type="evidence" value="ECO:0007669"/>
    <property type="project" value="UniProtKB-UniRule"/>
</dbReference>
<accession>F9RQN3</accession>
<keyword evidence="2" id="KW-0067">ATP-binding</keyword>